<dbReference type="AlphaFoldDB" id="A0A834LP00"/>
<evidence type="ECO:0000259" key="1">
    <source>
        <dbReference type="Pfam" id="PF08387"/>
    </source>
</evidence>
<evidence type="ECO:0000313" key="3">
    <source>
        <dbReference type="Proteomes" id="UP000626092"/>
    </source>
</evidence>
<organism evidence="2 3">
    <name type="scientific">Rhododendron simsii</name>
    <name type="common">Sims's rhododendron</name>
    <dbReference type="NCBI Taxonomy" id="118357"/>
    <lineage>
        <taxon>Eukaryota</taxon>
        <taxon>Viridiplantae</taxon>
        <taxon>Streptophyta</taxon>
        <taxon>Embryophyta</taxon>
        <taxon>Tracheophyta</taxon>
        <taxon>Spermatophyta</taxon>
        <taxon>Magnoliopsida</taxon>
        <taxon>eudicotyledons</taxon>
        <taxon>Gunneridae</taxon>
        <taxon>Pentapetalae</taxon>
        <taxon>asterids</taxon>
        <taxon>Ericales</taxon>
        <taxon>Ericaceae</taxon>
        <taxon>Ericoideae</taxon>
        <taxon>Rhodoreae</taxon>
        <taxon>Rhododendron</taxon>
    </lineage>
</organism>
<dbReference type="PANTHER" id="PTHR31900:SF34">
    <property type="entry name" value="EMB|CAB62440.1-RELATED"/>
    <property type="match status" value="1"/>
</dbReference>
<dbReference type="Gene3D" id="3.80.10.10">
    <property type="entry name" value="Ribonuclease Inhibitor"/>
    <property type="match status" value="1"/>
</dbReference>
<dbReference type="Proteomes" id="UP000626092">
    <property type="component" value="Unassembled WGS sequence"/>
</dbReference>
<name>A0A834LP00_RHOSS</name>
<proteinExistence type="predicted"/>
<dbReference type="InterPro" id="IPR050232">
    <property type="entry name" value="FBL13/AtMIF1-like"/>
</dbReference>
<evidence type="ECO:0000313" key="2">
    <source>
        <dbReference type="EMBL" id="KAF7146814.1"/>
    </source>
</evidence>
<dbReference type="EMBL" id="WJXA01000004">
    <property type="protein sequence ID" value="KAF7146814.1"/>
    <property type="molecule type" value="Genomic_DNA"/>
</dbReference>
<gene>
    <name evidence="2" type="ORF">RHSIM_Rhsim04G0071200</name>
</gene>
<feature type="domain" description="FBD" evidence="1">
    <location>
        <begin position="128"/>
        <end position="170"/>
    </location>
</feature>
<dbReference type="InterPro" id="IPR032675">
    <property type="entry name" value="LRR_dom_sf"/>
</dbReference>
<comment type="caution">
    <text evidence="2">The sequence shown here is derived from an EMBL/GenBank/DDBJ whole genome shotgun (WGS) entry which is preliminary data.</text>
</comment>
<dbReference type="PANTHER" id="PTHR31900">
    <property type="entry name" value="F-BOX/RNI SUPERFAMILY PROTEIN-RELATED"/>
    <property type="match status" value="1"/>
</dbReference>
<accession>A0A834LP00</accession>
<dbReference type="OrthoDB" id="612216at2759"/>
<dbReference type="Pfam" id="PF08387">
    <property type="entry name" value="FBD"/>
    <property type="match status" value="1"/>
</dbReference>
<dbReference type="SUPFAM" id="SSF52047">
    <property type="entry name" value="RNI-like"/>
    <property type="match status" value="1"/>
</dbReference>
<reference evidence="2" key="1">
    <citation type="submission" date="2019-11" db="EMBL/GenBank/DDBJ databases">
        <authorList>
            <person name="Liu Y."/>
            <person name="Hou J."/>
            <person name="Li T.-Q."/>
            <person name="Guan C.-H."/>
            <person name="Wu X."/>
            <person name="Wu H.-Z."/>
            <person name="Ling F."/>
            <person name="Zhang R."/>
            <person name="Shi X.-G."/>
            <person name="Ren J.-P."/>
            <person name="Chen E.-F."/>
            <person name="Sun J.-M."/>
        </authorList>
    </citation>
    <scope>NUCLEOTIDE SEQUENCE</scope>
    <source>
        <strain evidence="2">Adult_tree_wgs_1</strain>
        <tissue evidence="2">Leaves</tissue>
    </source>
</reference>
<sequence length="315" mass="35604">MGAKMDVGSGFMDIVDRVLLHNLPSINLFRLRQYGNCKYEDDPFNMVDGMLAKIPNVEKLRQVWSVVPDLLGHIPSLKVLLLTKASSFCGYHMPFSQRKMMERIERNTYPRSNNDTKCREVCLWCGAPENVPKCLSLSVEPIEFNGFSGCKKVIKLERYLLENAMVLKKLAPHSWSSVVIKAPSLETLELNDAVSSVFEVDELPALVKAKFRVWLHGDDYECSDYYCNAVVRMIAKASNVRHLRLHNLTLKVVIHASAYNQLLFRSLTHLDIGIHDIPWSVVPDLLGHIPSLTVLVLNKFLLLDLIKGLCNGIAS</sequence>
<dbReference type="InterPro" id="IPR006566">
    <property type="entry name" value="FBD"/>
</dbReference>
<protein>
    <recommendedName>
        <fullName evidence="1">FBD domain-containing protein</fullName>
    </recommendedName>
</protein>
<keyword evidence="3" id="KW-1185">Reference proteome</keyword>